<evidence type="ECO:0000313" key="4">
    <source>
        <dbReference type="Proteomes" id="UP001166304"/>
    </source>
</evidence>
<name>A0AA41G1V3_9EURY</name>
<keyword evidence="1" id="KW-0472">Membrane</keyword>
<feature type="transmembrane region" description="Helical" evidence="1">
    <location>
        <begin position="21"/>
        <end position="41"/>
    </location>
</feature>
<evidence type="ECO:0000256" key="1">
    <source>
        <dbReference type="SAM" id="Phobius"/>
    </source>
</evidence>
<feature type="transmembrane region" description="Helical" evidence="1">
    <location>
        <begin position="87"/>
        <end position="107"/>
    </location>
</feature>
<feature type="transmembrane region" description="Helical" evidence="1">
    <location>
        <begin position="127"/>
        <end position="148"/>
    </location>
</feature>
<feature type="transmembrane region" description="Helical" evidence="1">
    <location>
        <begin position="47"/>
        <end position="66"/>
    </location>
</feature>
<dbReference type="InterPro" id="IPR009936">
    <property type="entry name" value="DUF1468"/>
</dbReference>
<comment type="caution">
    <text evidence="3">The sequence shown here is derived from an EMBL/GenBank/DDBJ whole genome shotgun (WGS) entry which is preliminary data.</text>
</comment>
<evidence type="ECO:0000313" key="3">
    <source>
        <dbReference type="EMBL" id="MBV0902706.1"/>
    </source>
</evidence>
<accession>A0AA41G1V3</accession>
<dbReference type="Proteomes" id="UP001166304">
    <property type="component" value="Unassembled WGS sequence"/>
</dbReference>
<reference evidence="3" key="1">
    <citation type="submission" date="2021-06" db="EMBL/GenBank/DDBJ databases">
        <title>New haloarchaea isolates fom saline soil.</title>
        <authorList>
            <person name="Duran-Viseras A."/>
            <person name="Sanchez-Porro C.S."/>
            <person name="Ventosa A."/>
        </authorList>
    </citation>
    <scope>NUCLEOTIDE SEQUENCE</scope>
    <source>
        <strain evidence="3">JCM 18369</strain>
    </source>
</reference>
<evidence type="ECO:0000259" key="2">
    <source>
        <dbReference type="Pfam" id="PF07331"/>
    </source>
</evidence>
<protein>
    <submittedName>
        <fullName evidence="3">Tripartite tricarboxylate transporter TctB family protein</fullName>
    </submittedName>
</protein>
<gene>
    <name evidence="3" type="ORF">KTS37_13005</name>
</gene>
<dbReference type="Pfam" id="PF07331">
    <property type="entry name" value="TctB"/>
    <property type="match status" value="1"/>
</dbReference>
<proteinExistence type="predicted"/>
<keyword evidence="1" id="KW-0812">Transmembrane</keyword>
<dbReference type="AlphaFoldDB" id="A0AA41G1V3"/>
<dbReference type="RefSeq" id="WP_162414283.1">
    <property type="nucleotide sequence ID" value="NZ_JAHQXE010000004.1"/>
</dbReference>
<keyword evidence="4" id="KW-1185">Reference proteome</keyword>
<feature type="domain" description="DUF1468" evidence="2">
    <location>
        <begin position="24"/>
        <end position="152"/>
    </location>
</feature>
<keyword evidence="1" id="KW-1133">Transmembrane helix</keyword>
<organism evidence="3 4">
    <name type="scientific">Haloarcula salina</name>
    <dbReference type="NCBI Taxonomy" id="1429914"/>
    <lineage>
        <taxon>Archaea</taxon>
        <taxon>Methanobacteriati</taxon>
        <taxon>Methanobacteriota</taxon>
        <taxon>Stenosarchaea group</taxon>
        <taxon>Halobacteria</taxon>
        <taxon>Halobacteriales</taxon>
        <taxon>Haloarculaceae</taxon>
        <taxon>Haloarcula</taxon>
    </lineage>
</organism>
<dbReference type="EMBL" id="JAHQXE010000004">
    <property type="protein sequence ID" value="MBV0902706.1"/>
    <property type="molecule type" value="Genomic_DNA"/>
</dbReference>
<sequence>MIKQKVADSIDQLGPSSIRSNPLAVVFILLAVVVIFSASQFPDDGQVGPGFFPILVAVGIVVFSFADILTSTETDLEISEFSFRPPAIVLGLLVAYLLVMPFTGFLVGTMLYMPAILYYSGIKSKPLMAGLSVGLPILLFYIFARVFLIRLPEGIVPISRLLPRLPLVVIPGWL</sequence>